<dbReference type="Pfam" id="PF00005">
    <property type="entry name" value="ABC_tran"/>
    <property type="match status" value="1"/>
</dbReference>
<dbReference type="InterPro" id="IPR036640">
    <property type="entry name" value="ABC1_TM_sf"/>
</dbReference>
<feature type="domain" description="ABC transporter" evidence="10">
    <location>
        <begin position="334"/>
        <end position="569"/>
    </location>
</feature>
<organism evidence="12 13">
    <name type="scientific">Erysipelothrix inopinata</name>
    <dbReference type="NCBI Taxonomy" id="225084"/>
    <lineage>
        <taxon>Bacteria</taxon>
        <taxon>Bacillati</taxon>
        <taxon>Bacillota</taxon>
        <taxon>Erysipelotrichia</taxon>
        <taxon>Erysipelotrichales</taxon>
        <taxon>Erysipelotrichaceae</taxon>
        <taxon>Erysipelothrix</taxon>
    </lineage>
</organism>
<dbReference type="EMBL" id="CP060715">
    <property type="protein sequence ID" value="QNN60119.1"/>
    <property type="molecule type" value="Genomic_DNA"/>
</dbReference>
<sequence length="577" mass="64437">MKLFYKHFKPEIPMAILGIIFVGSVAFIELYQIQLMAEIIDTGIAQQDFSIIMSVGLKMVGLALLGAVIAMLGLYFPSQVSNNFALSLREDVFKKIQTFSLKNMSNFQTASLVTRLTNDINFLQRTLMMALRLLVRAPVFLFSTVIMTYMISPELSWVMLAAVAFLSVVLAYIIHQGFPRFVKLQKKVDKLNRKVQESLMNIRVIKSFVREDLEDEKFVEENTENYDAAVSANNLMVIMNPALTAAIHFATLVIVWISAYLIVDVQSIHVGDLLVFINYLRFTMFSMFMITNVLMMVSRSKASIIRVREVMTTEPDITSKDSAIVLDDNVEGALAFNDVTFRYYEGANNVLENINFEVKPGEHIGIIGSTGSGKSTLINLMVRLLDVSEGSITLDGTDIRDIELHSLRRQFGFVPQKNVLFTGTIGDNLRLGNENASEETLIRATQAASIYGFIEDKEKGFDYPIQQGGSNLSGGQRQRMCIARALVMNPKVLVLDDSTSALDAATEAQVKESLSKMYSDITIISIAQKISSVADSDRILVLDEGLIVGMGVHEELLETCLVYQEIYNSQMKKGEIE</sequence>
<feature type="transmembrane region" description="Helical" evidence="9">
    <location>
        <begin position="12"/>
        <end position="31"/>
    </location>
</feature>
<evidence type="ECO:0000313" key="12">
    <source>
        <dbReference type="EMBL" id="QNN60119.1"/>
    </source>
</evidence>
<feature type="transmembrane region" description="Helical" evidence="9">
    <location>
        <begin position="275"/>
        <end position="297"/>
    </location>
</feature>
<dbReference type="Proteomes" id="UP000515928">
    <property type="component" value="Chromosome"/>
</dbReference>
<dbReference type="Gene3D" id="1.20.1560.10">
    <property type="entry name" value="ABC transporter type 1, transmembrane domain"/>
    <property type="match status" value="1"/>
</dbReference>
<dbReference type="SMART" id="SM00382">
    <property type="entry name" value="AAA"/>
    <property type="match status" value="1"/>
</dbReference>
<accession>A0A7G9RWZ4</accession>
<feature type="transmembrane region" description="Helical" evidence="9">
    <location>
        <begin position="157"/>
        <end position="174"/>
    </location>
</feature>
<dbReference type="InterPro" id="IPR003593">
    <property type="entry name" value="AAA+_ATPase"/>
</dbReference>
<gene>
    <name evidence="12" type="ORF">H9L01_07015</name>
</gene>
<dbReference type="InterPro" id="IPR011527">
    <property type="entry name" value="ABC1_TM_dom"/>
</dbReference>
<evidence type="ECO:0000259" key="11">
    <source>
        <dbReference type="PROSITE" id="PS50929"/>
    </source>
</evidence>
<dbReference type="GO" id="GO:0016887">
    <property type="term" value="F:ATP hydrolysis activity"/>
    <property type="evidence" value="ECO:0007669"/>
    <property type="project" value="InterPro"/>
</dbReference>
<evidence type="ECO:0000256" key="9">
    <source>
        <dbReference type="SAM" id="Phobius"/>
    </source>
</evidence>
<keyword evidence="8 9" id="KW-0472">Membrane</keyword>
<feature type="transmembrane region" description="Helical" evidence="9">
    <location>
        <begin position="133"/>
        <end position="151"/>
    </location>
</feature>
<evidence type="ECO:0000256" key="3">
    <source>
        <dbReference type="ARBA" id="ARBA00022475"/>
    </source>
</evidence>
<keyword evidence="5" id="KW-0547">Nucleotide-binding</keyword>
<evidence type="ECO:0000256" key="8">
    <source>
        <dbReference type="ARBA" id="ARBA00023136"/>
    </source>
</evidence>
<keyword evidence="2" id="KW-0813">Transport</keyword>
<dbReference type="RefSeq" id="WP_187533251.1">
    <property type="nucleotide sequence ID" value="NZ_CBCSHU010000020.1"/>
</dbReference>
<name>A0A7G9RWZ4_9FIRM</name>
<evidence type="ECO:0000256" key="2">
    <source>
        <dbReference type="ARBA" id="ARBA00022448"/>
    </source>
</evidence>
<keyword evidence="3" id="KW-1003">Cell membrane</keyword>
<dbReference type="InterPro" id="IPR003439">
    <property type="entry name" value="ABC_transporter-like_ATP-bd"/>
</dbReference>
<dbReference type="SUPFAM" id="SSF90123">
    <property type="entry name" value="ABC transporter transmembrane region"/>
    <property type="match status" value="1"/>
</dbReference>
<dbReference type="PROSITE" id="PS50893">
    <property type="entry name" value="ABC_TRANSPORTER_2"/>
    <property type="match status" value="1"/>
</dbReference>
<dbReference type="InterPro" id="IPR039421">
    <property type="entry name" value="Type_1_exporter"/>
</dbReference>
<feature type="domain" description="ABC transmembrane type-1" evidence="11">
    <location>
        <begin position="16"/>
        <end position="299"/>
    </location>
</feature>
<dbReference type="GO" id="GO:0015421">
    <property type="term" value="F:ABC-type oligopeptide transporter activity"/>
    <property type="evidence" value="ECO:0007669"/>
    <property type="project" value="TreeGrafter"/>
</dbReference>
<dbReference type="GO" id="GO:0005886">
    <property type="term" value="C:plasma membrane"/>
    <property type="evidence" value="ECO:0007669"/>
    <property type="project" value="UniProtKB-SubCell"/>
</dbReference>
<reference evidence="12 13" key="1">
    <citation type="submission" date="2020-08" db="EMBL/GenBank/DDBJ databases">
        <title>Genome sequence of Erysipelothrix inopinata DSM 15511T.</title>
        <authorList>
            <person name="Hyun D.-W."/>
            <person name="Bae J.-W."/>
        </authorList>
    </citation>
    <scope>NUCLEOTIDE SEQUENCE [LARGE SCALE GENOMIC DNA]</scope>
    <source>
        <strain evidence="12 13">DSM 15511</strain>
    </source>
</reference>
<feature type="transmembrane region" description="Helical" evidence="9">
    <location>
        <begin position="51"/>
        <end position="76"/>
    </location>
</feature>
<evidence type="ECO:0000259" key="10">
    <source>
        <dbReference type="PROSITE" id="PS50893"/>
    </source>
</evidence>
<dbReference type="PROSITE" id="PS00211">
    <property type="entry name" value="ABC_TRANSPORTER_1"/>
    <property type="match status" value="1"/>
</dbReference>
<evidence type="ECO:0000313" key="13">
    <source>
        <dbReference type="Proteomes" id="UP000515928"/>
    </source>
</evidence>
<dbReference type="PANTHER" id="PTHR43394:SF1">
    <property type="entry name" value="ATP-BINDING CASSETTE SUB-FAMILY B MEMBER 10, MITOCHONDRIAL"/>
    <property type="match status" value="1"/>
</dbReference>
<feature type="transmembrane region" description="Helical" evidence="9">
    <location>
        <begin position="242"/>
        <end position="263"/>
    </location>
</feature>
<evidence type="ECO:0000256" key="4">
    <source>
        <dbReference type="ARBA" id="ARBA00022692"/>
    </source>
</evidence>
<proteinExistence type="predicted"/>
<dbReference type="KEGG" id="eio:H9L01_07015"/>
<dbReference type="Gene3D" id="3.40.50.300">
    <property type="entry name" value="P-loop containing nucleotide triphosphate hydrolases"/>
    <property type="match status" value="1"/>
</dbReference>
<dbReference type="AlphaFoldDB" id="A0A7G9RWZ4"/>
<dbReference type="GO" id="GO:0005524">
    <property type="term" value="F:ATP binding"/>
    <property type="evidence" value="ECO:0007669"/>
    <property type="project" value="UniProtKB-KW"/>
</dbReference>
<dbReference type="Pfam" id="PF00664">
    <property type="entry name" value="ABC_membrane"/>
    <property type="match status" value="1"/>
</dbReference>
<keyword evidence="4 9" id="KW-0812">Transmembrane</keyword>
<protein>
    <submittedName>
        <fullName evidence="12">ABC transporter ATP-binding protein</fullName>
    </submittedName>
</protein>
<evidence type="ECO:0000256" key="1">
    <source>
        <dbReference type="ARBA" id="ARBA00004651"/>
    </source>
</evidence>
<dbReference type="InterPro" id="IPR017871">
    <property type="entry name" value="ABC_transporter-like_CS"/>
</dbReference>
<dbReference type="PANTHER" id="PTHR43394">
    <property type="entry name" value="ATP-DEPENDENT PERMEASE MDL1, MITOCHONDRIAL"/>
    <property type="match status" value="1"/>
</dbReference>
<keyword evidence="13" id="KW-1185">Reference proteome</keyword>
<evidence type="ECO:0000256" key="7">
    <source>
        <dbReference type="ARBA" id="ARBA00022989"/>
    </source>
</evidence>
<dbReference type="InterPro" id="IPR027417">
    <property type="entry name" value="P-loop_NTPase"/>
</dbReference>
<dbReference type="PROSITE" id="PS50929">
    <property type="entry name" value="ABC_TM1F"/>
    <property type="match status" value="1"/>
</dbReference>
<dbReference type="SUPFAM" id="SSF52540">
    <property type="entry name" value="P-loop containing nucleoside triphosphate hydrolases"/>
    <property type="match status" value="1"/>
</dbReference>
<evidence type="ECO:0000256" key="6">
    <source>
        <dbReference type="ARBA" id="ARBA00022840"/>
    </source>
</evidence>
<comment type="subcellular location">
    <subcellularLocation>
        <location evidence="1">Cell membrane</location>
        <topology evidence="1">Multi-pass membrane protein</topology>
    </subcellularLocation>
</comment>
<dbReference type="CDD" id="cd18548">
    <property type="entry name" value="ABC_6TM_Tm287_like"/>
    <property type="match status" value="1"/>
</dbReference>
<evidence type="ECO:0000256" key="5">
    <source>
        <dbReference type="ARBA" id="ARBA00022741"/>
    </source>
</evidence>
<keyword evidence="6 12" id="KW-0067">ATP-binding</keyword>
<dbReference type="FunFam" id="3.40.50.300:FF:000221">
    <property type="entry name" value="Multidrug ABC transporter ATP-binding protein"/>
    <property type="match status" value="1"/>
</dbReference>
<keyword evidence="7 9" id="KW-1133">Transmembrane helix</keyword>